<protein>
    <recommendedName>
        <fullName evidence="12">Ig-like domain-containing protein</fullName>
    </recommendedName>
</protein>
<dbReference type="Gene3D" id="2.60.40.10">
    <property type="entry name" value="Immunoglobulins"/>
    <property type="match status" value="2"/>
</dbReference>
<dbReference type="SMART" id="SM00409">
    <property type="entry name" value="IG"/>
    <property type="match status" value="3"/>
</dbReference>
<evidence type="ECO:0000256" key="2">
    <source>
        <dbReference type="ARBA" id="ARBA00022692"/>
    </source>
</evidence>
<evidence type="ECO:0000256" key="5">
    <source>
        <dbReference type="ARBA" id="ARBA00022989"/>
    </source>
</evidence>
<sequence length="358" mass="41274">MRNFPKNEYGIITRELLQLINITPSDGGWYTCLRRQDYNTENFTTYLKVIGNEMSAVSAVKQTEILIPPKFTKLSSMHKGILKRNGNMMELKCESEGNPLPYIIWYKDRVAPLRRQSGGNITYTQWAIILNNLTTEDSGNYTCKVVNEKGIIFFTYKVEVKEHSLPMLYIKDVIPHDHTALLHSYVAFECQVKSDLEPYYIEWLYHNIGFKNVNDANLDDGITIQTSYTGYKGNSIGMELLKLINVTHLNEGWYTCVTVFGLKNINYKSVYLKVIDTLGGPKYNDFEFKVYYLIAPGISFVLIILVYVIIIVCCQKEKIELLELVAKQSDRNEMITQWTKKIIIEKLQITDDSESLVS</sequence>
<keyword evidence="8" id="KW-0675">Receptor</keyword>
<dbReference type="InterPro" id="IPR052615">
    <property type="entry name" value="FGFRL"/>
</dbReference>
<dbReference type="InterPro" id="IPR013783">
    <property type="entry name" value="Ig-like_fold"/>
</dbReference>
<comment type="caution">
    <text evidence="13">The sequence shown here is derived from an EMBL/GenBank/DDBJ whole genome shotgun (WGS) entry which is preliminary data.</text>
</comment>
<keyword evidence="9" id="KW-0325">Glycoprotein</keyword>
<dbReference type="PANTHER" id="PTHR19890">
    <property type="entry name" value="FIBROBLAST GROWTH FACTOR RECEPTOR"/>
    <property type="match status" value="1"/>
</dbReference>
<evidence type="ECO:0000256" key="7">
    <source>
        <dbReference type="ARBA" id="ARBA00023157"/>
    </source>
</evidence>
<evidence type="ECO:0000256" key="6">
    <source>
        <dbReference type="ARBA" id="ARBA00023136"/>
    </source>
</evidence>
<organism evidence="13 14">
    <name type="scientific">Aphis craccivora</name>
    <name type="common">Cowpea aphid</name>
    <dbReference type="NCBI Taxonomy" id="307492"/>
    <lineage>
        <taxon>Eukaryota</taxon>
        <taxon>Metazoa</taxon>
        <taxon>Ecdysozoa</taxon>
        <taxon>Arthropoda</taxon>
        <taxon>Hexapoda</taxon>
        <taxon>Insecta</taxon>
        <taxon>Pterygota</taxon>
        <taxon>Neoptera</taxon>
        <taxon>Paraneoptera</taxon>
        <taxon>Hemiptera</taxon>
        <taxon>Sternorrhyncha</taxon>
        <taxon>Aphidomorpha</taxon>
        <taxon>Aphidoidea</taxon>
        <taxon>Aphididae</taxon>
        <taxon>Aphidini</taxon>
        <taxon>Aphis</taxon>
        <taxon>Aphis</taxon>
    </lineage>
</organism>
<feature type="transmembrane region" description="Helical" evidence="11">
    <location>
        <begin position="290"/>
        <end position="314"/>
    </location>
</feature>
<evidence type="ECO:0000256" key="11">
    <source>
        <dbReference type="SAM" id="Phobius"/>
    </source>
</evidence>
<evidence type="ECO:0000313" key="14">
    <source>
        <dbReference type="Proteomes" id="UP000478052"/>
    </source>
</evidence>
<dbReference type="OrthoDB" id="5984265at2759"/>
<keyword evidence="10" id="KW-0393">Immunoglobulin domain</keyword>
<evidence type="ECO:0000256" key="9">
    <source>
        <dbReference type="ARBA" id="ARBA00023180"/>
    </source>
</evidence>
<keyword evidence="5 11" id="KW-1133">Transmembrane helix</keyword>
<feature type="domain" description="Ig-like" evidence="12">
    <location>
        <begin position="69"/>
        <end position="159"/>
    </location>
</feature>
<dbReference type="PROSITE" id="PS50835">
    <property type="entry name" value="IG_LIKE"/>
    <property type="match status" value="2"/>
</dbReference>
<reference evidence="13 14" key="1">
    <citation type="submission" date="2019-08" db="EMBL/GenBank/DDBJ databases">
        <title>Whole genome of Aphis craccivora.</title>
        <authorList>
            <person name="Voronova N.V."/>
            <person name="Shulinski R.S."/>
            <person name="Bandarenka Y.V."/>
            <person name="Zhorov D.G."/>
            <person name="Warner D."/>
        </authorList>
    </citation>
    <scope>NUCLEOTIDE SEQUENCE [LARGE SCALE GENOMIC DNA]</scope>
    <source>
        <strain evidence="13">180601</strain>
        <tissue evidence="13">Whole Body</tissue>
    </source>
</reference>
<dbReference type="InterPro" id="IPR036179">
    <property type="entry name" value="Ig-like_dom_sf"/>
</dbReference>
<name>A0A6G0Y6P5_APHCR</name>
<proteinExistence type="predicted"/>
<keyword evidence="6 11" id="KW-0472">Membrane</keyword>
<dbReference type="FunFam" id="2.60.40.10:FF:000016">
    <property type="entry name" value="Fibroblast growth factor receptor"/>
    <property type="match status" value="1"/>
</dbReference>
<dbReference type="Pfam" id="PF13927">
    <property type="entry name" value="Ig_3"/>
    <property type="match status" value="1"/>
</dbReference>
<dbReference type="SUPFAM" id="SSF48726">
    <property type="entry name" value="Immunoglobulin"/>
    <property type="match status" value="3"/>
</dbReference>
<evidence type="ECO:0000256" key="8">
    <source>
        <dbReference type="ARBA" id="ARBA00023170"/>
    </source>
</evidence>
<dbReference type="InterPro" id="IPR007110">
    <property type="entry name" value="Ig-like_dom"/>
</dbReference>
<gene>
    <name evidence="13" type="ORF">FWK35_00024226</name>
</gene>
<comment type="subcellular location">
    <subcellularLocation>
        <location evidence="1">Membrane</location>
        <topology evidence="1">Single-pass membrane protein</topology>
    </subcellularLocation>
</comment>
<dbReference type="InterPro" id="IPR003599">
    <property type="entry name" value="Ig_sub"/>
</dbReference>
<keyword evidence="7" id="KW-1015">Disulfide bond</keyword>
<keyword evidence="2 11" id="KW-0812">Transmembrane</keyword>
<evidence type="ECO:0000259" key="12">
    <source>
        <dbReference type="PROSITE" id="PS50835"/>
    </source>
</evidence>
<evidence type="ECO:0000256" key="3">
    <source>
        <dbReference type="ARBA" id="ARBA00022729"/>
    </source>
</evidence>
<feature type="domain" description="Ig-like" evidence="12">
    <location>
        <begin position="166"/>
        <end position="256"/>
    </location>
</feature>
<dbReference type="InterPro" id="IPR003598">
    <property type="entry name" value="Ig_sub2"/>
</dbReference>
<dbReference type="GO" id="GO:0016020">
    <property type="term" value="C:membrane"/>
    <property type="evidence" value="ECO:0007669"/>
    <property type="project" value="UniProtKB-SubCell"/>
</dbReference>
<accession>A0A6G0Y6P5</accession>
<evidence type="ECO:0000256" key="10">
    <source>
        <dbReference type="ARBA" id="ARBA00023319"/>
    </source>
</evidence>
<keyword evidence="14" id="KW-1185">Reference proteome</keyword>
<dbReference type="SMART" id="SM00408">
    <property type="entry name" value="IGc2"/>
    <property type="match status" value="1"/>
</dbReference>
<evidence type="ECO:0000313" key="13">
    <source>
        <dbReference type="EMBL" id="KAF0750304.1"/>
    </source>
</evidence>
<evidence type="ECO:0000256" key="1">
    <source>
        <dbReference type="ARBA" id="ARBA00004167"/>
    </source>
</evidence>
<dbReference type="EMBL" id="VUJU01005774">
    <property type="protein sequence ID" value="KAF0750304.1"/>
    <property type="molecule type" value="Genomic_DNA"/>
</dbReference>
<keyword evidence="4" id="KW-0677">Repeat</keyword>
<dbReference type="AlphaFoldDB" id="A0A6G0Y6P5"/>
<dbReference type="PANTHER" id="PTHR19890:SF10">
    <property type="entry name" value="FIBROBLAST GROWTH FACTOR RECEPTOR-LIKE 1"/>
    <property type="match status" value="1"/>
</dbReference>
<evidence type="ECO:0000256" key="4">
    <source>
        <dbReference type="ARBA" id="ARBA00022737"/>
    </source>
</evidence>
<dbReference type="Proteomes" id="UP000478052">
    <property type="component" value="Unassembled WGS sequence"/>
</dbReference>
<keyword evidence="3" id="KW-0732">Signal</keyword>